<name>A0ABS5BZF0_9BACT</name>
<dbReference type="Pfam" id="PF02594">
    <property type="entry name" value="DUF167"/>
    <property type="match status" value="1"/>
</dbReference>
<keyword evidence="4" id="KW-1185">Reference proteome</keyword>
<organism evidence="3 4">
    <name type="scientific">Gemmata palustris</name>
    <dbReference type="NCBI Taxonomy" id="2822762"/>
    <lineage>
        <taxon>Bacteria</taxon>
        <taxon>Pseudomonadati</taxon>
        <taxon>Planctomycetota</taxon>
        <taxon>Planctomycetia</taxon>
        <taxon>Gemmatales</taxon>
        <taxon>Gemmataceae</taxon>
        <taxon>Gemmata</taxon>
    </lineage>
</organism>
<dbReference type="InterPro" id="IPR036591">
    <property type="entry name" value="YggU-like_sf"/>
</dbReference>
<sequence length="101" mass="10695">MSPAVSPHAEGAALAVRVQPKAKRNAVLGERAGALRVSVTAPPEDGRANDAVLALLREHFKLQRSQLALLSGQTNRNKVILVRGVTPQQLSALIESQASPE</sequence>
<dbReference type="SUPFAM" id="SSF69786">
    <property type="entry name" value="YggU-like"/>
    <property type="match status" value="1"/>
</dbReference>
<evidence type="ECO:0000313" key="4">
    <source>
        <dbReference type="Proteomes" id="UP000676565"/>
    </source>
</evidence>
<evidence type="ECO:0000256" key="1">
    <source>
        <dbReference type="ARBA" id="ARBA00010364"/>
    </source>
</evidence>
<dbReference type="Gene3D" id="3.30.1200.10">
    <property type="entry name" value="YggU-like"/>
    <property type="match status" value="1"/>
</dbReference>
<comment type="similarity">
    <text evidence="1 2">Belongs to the UPF0235 family.</text>
</comment>
<dbReference type="EMBL" id="JAGKQQ010000001">
    <property type="protein sequence ID" value="MBP3959078.1"/>
    <property type="molecule type" value="Genomic_DNA"/>
</dbReference>
<proteinExistence type="inferred from homology"/>
<dbReference type="InterPro" id="IPR003746">
    <property type="entry name" value="DUF167"/>
</dbReference>
<comment type="caution">
    <text evidence="3">The sequence shown here is derived from an EMBL/GenBank/DDBJ whole genome shotgun (WGS) entry which is preliminary data.</text>
</comment>
<dbReference type="SMART" id="SM01152">
    <property type="entry name" value="DUF167"/>
    <property type="match status" value="1"/>
</dbReference>
<evidence type="ECO:0000256" key="2">
    <source>
        <dbReference type="HAMAP-Rule" id="MF_00634"/>
    </source>
</evidence>
<dbReference type="NCBIfam" id="TIGR00251">
    <property type="entry name" value="DUF167 family protein"/>
    <property type="match status" value="1"/>
</dbReference>
<evidence type="ECO:0000313" key="3">
    <source>
        <dbReference type="EMBL" id="MBP3959078.1"/>
    </source>
</evidence>
<accession>A0ABS5BZF0</accession>
<reference evidence="3 4" key="1">
    <citation type="submission" date="2021-04" db="EMBL/GenBank/DDBJ databases">
        <authorList>
            <person name="Ivanova A."/>
        </authorList>
    </citation>
    <scope>NUCLEOTIDE SEQUENCE [LARGE SCALE GENOMIC DNA]</scope>
    <source>
        <strain evidence="3 4">G18</strain>
    </source>
</reference>
<dbReference type="PANTHER" id="PTHR13420:SF7">
    <property type="entry name" value="UPF0235 PROTEIN C15ORF40"/>
    <property type="match status" value="1"/>
</dbReference>
<dbReference type="RefSeq" id="WP_210659592.1">
    <property type="nucleotide sequence ID" value="NZ_JAGKQQ010000001.1"/>
</dbReference>
<dbReference type="PANTHER" id="PTHR13420">
    <property type="entry name" value="UPF0235 PROTEIN C15ORF40"/>
    <property type="match status" value="1"/>
</dbReference>
<dbReference type="Proteomes" id="UP000676565">
    <property type="component" value="Unassembled WGS sequence"/>
</dbReference>
<gene>
    <name evidence="3" type="ORF">J8F10_27860</name>
</gene>
<dbReference type="HAMAP" id="MF_00634">
    <property type="entry name" value="UPF0235"/>
    <property type="match status" value="1"/>
</dbReference>
<protein>
    <recommendedName>
        <fullName evidence="2">UPF0235 protein J8F10_27860</fullName>
    </recommendedName>
</protein>